<dbReference type="CDD" id="cd00093">
    <property type="entry name" value="HTH_XRE"/>
    <property type="match status" value="1"/>
</dbReference>
<dbReference type="EMBL" id="JACFOF010000006">
    <property type="protein sequence ID" value="MBW7953780.1"/>
    <property type="molecule type" value="Genomic_DNA"/>
</dbReference>
<dbReference type="Pfam" id="PF13560">
    <property type="entry name" value="HTH_31"/>
    <property type="match status" value="1"/>
</dbReference>
<sequence length="261" mass="29704">MFRLGRKLREYRMKRRLSQLEVELAIGASTGSLSRIESGQVNPTKETVLSLADVYKLTSAETADLFGIELEEFILQGDKLNSIKSFLSDQIIKFGVGQKLAYLEKMFGYNGSSLSMYNPRNESLYLKYYSRGSAIRFAERFIFNRNSYLAQPIRTQTTLTKLSVIQNRIIVSRSVKRMVSPPMKAYEADLIQRVMKIRCAVSVPIHNRRGEVAGVVNLSTSREKEEINEIEINALRKMCSQIGIMCSDLLSIFSSEEIFPN</sequence>
<dbReference type="AlphaFoldDB" id="A0A952AKC4"/>
<dbReference type="Gene3D" id="3.30.450.40">
    <property type="match status" value="1"/>
</dbReference>
<evidence type="ECO:0000313" key="3">
    <source>
        <dbReference type="Proteomes" id="UP000781173"/>
    </source>
</evidence>
<reference evidence="2" key="1">
    <citation type="journal article" date="2022" name="ISME J.">
        <title>A general approach to explore prokaryotic protein glycosylation reveals the unique surface layer modulation of an anammox bacterium.</title>
        <authorList>
            <person name="Pabst M."/>
            <person name="Grouzdev D.S."/>
            <person name="Lawson C.E."/>
            <person name="Kleikamp H.B.C."/>
            <person name="de Ram C."/>
            <person name="Louwen R."/>
            <person name="Lin Y.M."/>
            <person name="Lucker S."/>
            <person name="van Loosdrecht M.C.M."/>
            <person name="Laureni M."/>
        </authorList>
    </citation>
    <scope>NUCLEOTIDE SEQUENCE</scope>
    <source>
        <strain evidence="2">BROCD043</strain>
    </source>
</reference>
<dbReference type="PROSITE" id="PS50943">
    <property type="entry name" value="HTH_CROC1"/>
    <property type="match status" value="1"/>
</dbReference>
<proteinExistence type="predicted"/>
<evidence type="ECO:0000259" key="1">
    <source>
        <dbReference type="PROSITE" id="PS50943"/>
    </source>
</evidence>
<accession>A0A952AKC4</accession>
<dbReference type="InterPro" id="IPR029016">
    <property type="entry name" value="GAF-like_dom_sf"/>
</dbReference>
<evidence type="ECO:0000313" key="2">
    <source>
        <dbReference type="EMBL" id="MBW7953780.1"/>
    </source>
</evidence>
<dbReference type="InterPro" id="IPR010982">
    <property type="entry name" value="Lambda_DNA-bd_dom_sf"/>
</dbReference>
<dbReference type="Gene3D" id="1.10.260.40">
    <property type="entry name" value="lambda repressor-like DNA-binding domains"/>
    <property type="match status" value="1"/>
</dbReference>
<dbReference type="Proteomes" id="UP000781173">
    <property type="component" value="Unassembled WGS sequence"/>
</dbReference>
<dbReference type="InterPro" id="IPR003018">
    <property type="entry name" value="GAF"/>
</dbReference>
<organism evidence="2 3">
    <name type="scientific">Candidatus Dojkabacteria bacterium</name>
    <dbReference type="NCBI Taxonomy" id="2099670"/>
    <lineage>
        <taxon>Bacteria</taxon>
        <taxon>Candidatus Dojkabacteria</taxon>
    </lineage>
</organism>
<protein>
    <submittedName>
        <fullName evidence="2">Helix-turn-helix domain-containing protein</fullName>
    </submittedName>
</protein>
<dbReference type="InterPro" id="IPR001387">
    <property type="entry name" value="Cro/C1-type_HTH"/>
</dbReference>
<feature type="domain" description="HTH cro/C1-type" evidence="1">
    <location>
        <begin position="8"/>
        <end position="62"/>
    </location>
</feature>
<dbReference type="Pfam" id="PF01590">
    <property type="entry name" value="GAF"/>
    <property type="match status" value="1"/>
</dbReference>
<name>A0A952AKC4_9BACT</name>
<gene>
    <name evidence="2" type="ORF">H3C67_03250</name>
</gene>
<dbReference type="GO" id="GO:0003677">
    <property type="term" value="F:DNA binding"/>
    <property type="evidence" value="ECO:0007669"/>
    <property type="project" value="InterPro"/>
</dbReference>
<dbReference type="SMART" id="SM00530">
    <property type="entry name" value="HTH_XRE"/>
    <property type="match status" value="1"/>
</dbReference>
<comment type="caution">
    <text evidence="2">The sequence shown here is derived from an EMBL/GenBank/DDBJ whole genome shotgun (WGS) entry which is preliminary data.</text>
</comment>
<dbReference type="SUPFAM" id="SSF55781">
    <property type="entry name" value="GAF domain-like"/>
    <property type="match status" value="1"/>
</dbReference>
<dbReference type="SUPFAM" id="SSF47413">
    <property type="entry name" value="lambda repressor-like DNA-binding domains"/>
    <property type="match status" value="1"/>
</dbReference>